<reference evidence="2 3" key="1">
    <citation type="submission" date="2022-03" db="EMBL/GenBank/DDBJ databases">
        <title>Pseudonocardia alaer sp. nov., a novel actinomycete isolated from reed forest soil.</title>
        <authorList>
            <person name="Wang L."/>
        </authorList>
    </citation>
    <scope>NUCLEOTIDE SEQUENCE [LARGE SCALE GENOMIC DNA]</scope>
    <source>
        <strain evidence="2 3">Y-16303</strain>
    </source>
</reference>
<dbReference type="Proteomes" id="UP001299970">
    <property type="component" value="Unassembled WGS sequence"/>
</dbReference>
<dbReference type="PANTHER" id="PTHR43252">
    <property type="entry name" value="TRANSCRIPTIONAL REGULATOR YQJI"/>
    <property type="match status" value="1"/>
</dbReference>
<dbReference type="Gene3D" id="1.10.10.10">
    <property type="entry name" value="Winged helix-like DNA-binding domain superfamily/Winged helix DNA-binding domain"/>
    <property type="match status" value="1"/>
</dbReference>
<feature type="domain" description="Transcription regulator PadR N-terminal" evidence="1">
    <location>
        <begin position="7"/>
        <end position="79"/>
    </location>
</feature>
<proteinExistence type="predicted"/>
<name>A0ABS9TMX3_9PSEU</name>
<evidence type="ECO:0000313" key="2">
    <source>
        <dbReference type="EMBL" id="MCH6169890.1"/>
    </source>
</evidence>
<accession>A0ABS9TMX3</accession>
<evidence type="ECO:0000259" key="1">
    <source>
        <dbReference type="Pfam" id="PF03551"/>
    </source>
</evidence>
<dbReference type="Pfam" id="PF03551">
    <property type="entry name" value="PadR"/>
    <property type="match status" value="1"/>
</dbReference>
<evidence type="ECO:0000313" key="3">
    <source>
        <dbReference type="Proteomes" id="UP001299970"/>
    </source>
</evidence>
<sequence>MALRYALLALLEAKPMSGYELTRQFDASAAYVWHAHHPQIYTELRRMEADGLVEAEEAPRGAGATKRHYFITDLGCDELLRWVSEVAEPARERDAAYLKATYFEFGSFDLVRRHLRSHLDHYERMAVRWQLHADQLERRDTPLLRQRLAHAPRHAQAAIVAFKVHVYRGLTERAHTEVRWARQGLELVDRLESETGLPADETVYRPTPPERSTT</sequence>
<dbReference type="SUPFAM" id="SSF46785">
    <property type="entry name" value="Winged helix' DNA-binding domain"/>
    <property type="match status" value="1"/>
</dbReference>
<dbReference type="InterPro" id="IPR036390">
    <property type="entry name" value="WH_DNA-bd_sf"/>
</dbReference>
<dbReference type="PANTHER" id="PTHR43252:SF4">
    <property type="entry name" value="TRANSCRIPTIONAL REGULATORY PROTEIN"/>
    <property type="match status" value="1"/>
</dbReference>
<organism evidence="2 3">
    <name type="scientific">Pseudonocardia alaniniphila</name>
    <dbReference type="NCBI Taxonomy" id="75291"/>
    <lineage>
        <taxon>Bacteria</taxon>
        <taxon>Bacillati</taxon>
        <taxon>Actinomycetota</taxon>
        <taxon>Actinomycetes</taxon>
        <taxon>Pseudonocardiales</taxon>
        <taxon>Pseudonocardiaceae</taxon>
        <taxon>Pseudonocardia</taxon>
    </lineage>
</organism>
<dbReference type="InterPro" id="IPR036388">
    <property type="entry name" value="WH-like_DNA-bd_sf"/>
</dbReference>
<dbReference type="InterPro" id="IPR005149">
    <property type="entry name" value="Tscrpt_reg_PadR_N"/>
</dbReference>
<dbReference type="RefSeq" id="WP_343961693.1">
    <property type="nucleotide sequence ID" value="NZ_BAAAJF010000032.1"/>
</dbReference>
<gene>
    <name evidence="2" type="ORF">MMF94_29680</name>
</gene>
<keyword evidence="3" id="KW-1185">Reference proteome</keyword>
<dbReference type="EMBL" id="JAKXMK010000029">
    <property type="protein sequence ID" value="MCH6169890.1"/>
    <property type="molecule type" value="Genomic_DNA"/>
</dbReference>
<protein>
    <submittedName>
        <fullName evidence="2">PadR family transcriptional regulator</fullName>
    </submittedName>
</protein>
<comment type="caution">
    <text evidence="2">The sequence shown here is derived from an EMBL/GenBank/DDBJ whole genome shotgun (WGS) entry which is preliminary data.</text>
</comment>